<proteinExistence type="inferred from homology"/>
<comment type="caution">
    <text evidence="5">The sequence shown here is derived from an EMBL/GenBank/DDBJ whole genome shotgun (WGS) entry which is preliminary data.</text>
</comment>
<keyword evidence="6" id="KW-1185">Reference proteome</keyword>
<comment type="function">
    <text evidence="4">Nucleoside triphosphate pyrophosphatase that hydrolyzes dTTP and UTP. May have a dual role in cell division arrest and in preventing the incorporation of modified nucleotides into cellular nucleic acids.</text>
</comment>
<dbReference type="SUPFAM" id="SSF52972">
    <property type="entry name" value="ITPase-like"/>
    <property type="match status" value="1"/>
</dbReference>
<dbReference type="CDD" id="cd00555">
    <property type="entry name" value="Maf"/>
    <property type="match status" value="1"/>
</dbReference>
<dbReference type="Proteomes" id="UP000838672">
    <property type="component" value="Unassembled WGS sequence"/>
</dbReference>
<keyword evidence="3 4" id="KW-0546">Nucleotide metabolism</keyword>
<reference evidence="5" key="1">
    <citation type="submission" date="2021-11" db="EMBL/GenBank/DDBJ databases">
        <authorList>
            <person name="Rodrigo-Torres L."/>
            <person name="Arahal R. D."/>
            <person name="Lucena T."/>
        </authorList>
    </citation>
    <scope>NUCLEOTIDE SEQUENCE</scope>
    <source>
        <strain evidence="5">CECT 7929</strain>
    </source>
</reference>
<dbReference type="NCBIfam" id="TIGR00172">
    <property type="entry name" value="maf"/>
    <property type="match status" value="1"/>
</dbReference>
<evidence type="ECO:0000256" key="3">
    <source>
        <dbReference type="ARBA" id="ARBA00023080"/>
    </source>
</evidence>
<dbReference type="PIRSF" id="PIRSF006305">
    <property type="entry name" value="Maf"/>
    <property type="match status" value="1"/>
</dbReference>
<comment type="caution">
    <text evidence="4">Lacks conserved residue(s) required for the propagation of feature annotation.</text>
</comment>
<dbReference type="Gene3D" id="3.90.950.10">
    <property type="match status" value="1"/>
</dbReference>
<evidence type="ECO:0000256" key="1">
    <source>
        <dbReference type="ARBA" id="ARBA00001968"/>
    </source>
</evidence>
<accession>A0ABN8DYL3</accession>
<comment type="subcellular location">
    <subcellularLocation>
        <location evidence="4">Cytoplasm</location>
    </subcellularLocation>
</comment>
<gene>
    <name evidence="5" type="primary">yhdE</name>
    <name evidence="5" type="ORF">VST7929_02395</name>
</gene>
<sequence length="193" mass="21350">MSFKLYLASQSPRRRELLAQLNVEFEVLSASIPEQKQPNESAAAYVQRLALEKAQAGLAVASKPWPVLGADTVVVVDDLVLEKPRDFSDFQRMMQLMSGRAHQVMTAVALVTPTQAWVHLETTQVWFSDLSAAQIESYWQSQEPCDKAGGYGIQGLAGQFIPRIEGCYYNVVGLPLHATAQLISKLEGETHEC</sequence>
<evidence type="ECO:0000256" key="4">
    <source>
        <dbReference type="HAMAP-Rule" id="MF_00528"/>
    </source>
</evidence>
<comment type="cofactor">
    <cofactor evidence="1 4">
        <name>a divalent metal cation</name>
        <dbReference type="ChEBI" id="CHEBI:60240"/>
    </cofactor>
</comment>
<comment type="catalytic activity">
    <reaction evidence="4">
        <text>UTP + H2O = UMP + diphosphate + H(+)</text>
        <dbReference type="Rhea" id="RHEA:29395"/>
        <dbReference type="ChEBI" id="CHEBI:15377"/>
        <dbReference type="ChEBI" id="CHEBI:15378"/>
        <dbReference type="ChEBI" id="CHEBI:33019"/>
        <dbReference type="ChEBI" id="CHEBI:46398"/>
        <dbReference type="ChEBI" id="CHEBI:57865"/>
        <dbReference type="EC" id="3.6.1.9"/>
    </reaction>
</comment>
<feature type="site" description="Important for substrate specificity" evidence="4">
    <location>
        <position position="72"/>
    </location>
</feature>
<name>A0ABN8DYL3_9VIBR</name>
<dbReference type="EMBL" id="CAKLDI010000001">
    <property type="protein sequence ID" value="CAH0534462.1"/>
    <property type="molecule type" value="Genomic_DNA"/>
</dbReference>
<dbReference type="EC" id="3.6.1.9" evidence="4"/>
<dbReference type="PANTHER" id="PTHR43213">
    <property type="entry name" value="BIFUNCTIONAL DTTP/UTP PYROPHOSPHATASE/METHYLTRANSFERASE PROTEIN-RELATED"/>
    <property type="match status" value="1"/>
</dbReference>
<dbReference type="HAMAP" id="MF_00528">
    <property type="entry name" value="Maf"/>
    <property type="match status" value="1"/>
</dbReference>
<comment type="catalytic activity">
    <reaction evidence="4">
        <text>dTTP + H2O = dTMP + diphosphate + H(+)</text>
        <dbReference type="Rhea" id="RHEA:28534"/>
        <dbReference type="ChEBI" id="CHEBI:15377"/>
        <dbReference type="ChEBI" id="CHEBI:15378"/>
        <dbReference type="ChEBI" id="CHEBI:33019"/>
        <dbReference type="ChEBI" id="CHEBI:37568"/>
        <dbReference type="ChEBI" id="CHEBI:63528"/>
        <dbReference type="EC" id="3.6.1.9"/>
    </reaction>
</comment>
<dbReference type="RefSeq" id="WP_237467112.1">
    <property type="nucleotide sequence ID" value="NZ_CAKLDI010000001.1"/>
</dbReference>
<dbReference type="GO" id="GO:0047429">
    <property type="term" value="F:nucleoside triphosphate diphosphatase activity"/>
    <property type="evidence" value="ECO:0007669"/>
    <property type="project" value="UniProtKB-EC"/>
</dbReference>
<feature type="active site" description="Proton acceptor" evidence="4">
    <location>
        <position position="71"/>
    </location>
</feature>
<dbReference type="InterPro" id="IPR029001">
    <property type="entry name" value="ITPase-like_fam"/>
</dbReference>
<dbReference type="InterPro" id="IPR003697">
    <property type="entry name" value="Maf-like"/>
</dbReference>
<keyword evidence="4" id="KW-0963">Cytoplasm</keyword>
<feature type="site" description="Important for substrate specificity" evidence="4">
    <location>
        <position position="13"/>
    </location>
</feature>
<dbReference type="Pfam" id="PF02545">
    <property type="entry name" value="Maf"/>
    <property type="match status" value="1"/>
</dbReference>
<organism evidence="5 6">
    <name type="scientific">Vibrio stylophorae</name>
    <dbReference type="NCBI Taxonomy" id="659351"/>
    <lineage>
        <taxon>Bacteria</taxon>
        <taxon>Pseudomonadati</taxon>
        <taxon>Pseudomonadota</taxon>
        <taxon>Gammaproteobacteria</taxon>
        <taxon>Vibrionales</taxon>
        <taxon>Vibrionaceae</taxon>
        <taxon>Vibrio</taxon>
    </lineage>
</organism>
<keyword evidence="2 4" id="KW-0378">Hydrolase</keyword>
<evidence type="ECO:0000313" key="5">
    <source>
        <dbReference type="EMBL" id="CAH0534462.1"/>
    </source>
</evidence>
<comment type="similarity">
    <text evidence="4">Belongs to the Maf family. YhdE subfamily.</text>
</comment>
<evidence type="ECO:0000256" key="2">
    <source>
        <dbReference type="ARBA" id="ARBA00022801"/>
    </source>
</evidence>
<evidence type="ECO:0000313" key="6">
    <source>
        <dbReference type="Proteomes" id="UP000838672"/>
    </source>
</evidence>
<protein>
    <recommendedName>
        <fullName evidence="4">dTTP/UTP pyrophosphatase</fullName>
        <shortName evidence="4">dTTPase/UTPase</shortName>
        <ecNumber evidence="4">3.6.1.9</ecNumber>
    </recommendedName>
    <alternativeName>
        <fullName evidence="4">Nucleoside triphosphate pyrophosphatase</fullName>
    </alternativeName>
    <alternativeName>
        <fullName evidence="4">Nucleotide pyrophosphatase</fullName>
        <shortName evidence="4">Nucleotide PPase</shortName>
    </alternativeName>
</protein>
<feature type="site" description="Important for substrate specificity" evidence="4">
    <location>
        <position position="154"/>
    </location>
</feature>
<dbReference type="PANTHER" id="PTHR43213:SF5">
    <property type="entry name" value="BIFUNCTIONAL DTTP_UTP PYROPHOSPHATASE_METHYLTRANSFERASE PROTEIN-RELATED"/>
    <property type="match status" value="1"/>
</dbReference>